<dbReference type="RefSeq" id="WP_186879881.1">
    <property type="nucleotide sequence ID" value="NZ_JACOGG010000002.1"/>
</dbReference>
<evidence type="ECO:0000256" key="2">
    <source>
        <dbReference type="SAM" id="SignalP"/>
    </source>
</evidence>
<dbReference type="GO" id="GO:0030288">
    <property type="term" value="C:outer membrane-bounded periplasmic space"/>
    <property type="evidence" value="ECO:0007669"/>
    <property type="project" value="TreeGrafter"/>
</dbReference>
<feature type="chain" id="PRO_5037525917" evidence="2">
    <location>
        <begin position="22"/>
        <end position="382"/>
    </location>
</feature>
<dbReference type="PANTHER" id="PTHR30097">
    <property type="entry name" value="CATION EFFLUX SYSTEM PROTEIN CUSB"/>
    <property type="match status" value="1"/>
</dbReference>
<evidence type="ECO:0000313" key="5">
    <source>
        <dbReference type="Proteomes" id="UP000612361"/>
    </source>
</evidence>
<dbReference type="GO" id="GO:0015679">
    <property type="term" value="P:plasma membrane copper ion transport"/>
    <property type="evidence" value="ECO:0007669"/>
    <property type="project" value="TreeGrafter"/>
</dbReference>
<reference evidence="4" key="1">
    <citation type="submission" date="2020-08" db="EMBL/GenBank/DDBJ databases">
        <title>Novel species isolated from subtropical streams in China.</title>
        <authorList>
            <person name="Lu H."/>
        </authorList>
    </citation>
    <scope>NUCLEOTIDE SEQUENCE</scope>
    <source>
        <strain evidence="4">CY7W</strain>
    </source>
</reference>
<dbReference type="Gene3D" id="2.40.50.100">
    <property type="match status" value="1"/>
</dbReference>
<dbReference type="InterPro" id="IPR058790">
    <property type="entry name" value="BSH_CusB"/>
</dbReference>
<dbReference type="GO" id="GO:0060003">
    <property type="term" value="P:copper ion export"/>
    <property type="evidence" value="ECO:0007669"/>
    <property type="project" value="TreeGrafter"/>
</dbReference>
<dbReference type="GO" id="GO:0046914">
    <property type="term" value="F:transition metal ion binding"/>
    <property type="evidence" value="ECO:0007669"/>
    <property type="project" value="TreeGrafter"/>
</dbReference>
<dbReference type="SUPFAM" id="SSF111369">
    <property type="entry name" value="HlyD-like secretion proteins"/>
    <property type="match status" value="1"/>
</dbReference>
<feature type="domain" description="CusB-like barrel-sandwich hybrid" evidence="3">
    <location>
        <begin position="75"/>
        <end position="222"/>
    </location>
</feature>
<comment type="caution">
    <text evidence="4">The sequence shown here is derived from an EMBL/GenBank/DDBJ whole genome shotgun (WGS) entry which is preliminary data.</text>
</comment>
<keyword evidence="2" id="KW-0732">Signal</keyword>
<sequence length="382" mass="40727">MTKLTLTCLLPLLGMPLASLASEPAQITLNSAQIQRANIATTALISSEASAKTTTGTPQGLHLSGTVISPPNGQVIVSSMVSGIVQEVQHNALQAVHQGQPIVVLHSPQLMEMQREYLQLATSARLAAEKRERDEKLLQEGIIARSRWQESSGAAVQAEVAARERYQSLRSAGLSDARINQLLNKQQLSPVLSISASASGTLSELSVKPGQRIEAGTPIAAISKSGPYWVELQASAQQAAQVRIGDSVSINQCAPLKVIAIANQVQSQNQTSLIRAAQSKREDCLQLNQYVEARIQNSQIPAASVAVPLSAIVQNQQRSHVFIRNDKGFQVIPVQVLSKQGELAWLQASHPALRAGNQVANRGIGILKGAWLGLGAEEGGEK</sequence>
<accession>A0A923I650</accession>
<keyword evidence="5" id="KW-1185">Reference proteome</keyword>
<evidence type="ECO:0000313" key="4">
    <source>
        <dbReference type="EMBL" id="MBC3934258.1"/>
    </source>
</evidence>
<dbReference type="Gene3D" id="2.40.420.20">
    <property type="match status" value="1"/>
</dbReference>
<feature type="signal peptide" evidence="2">
    <location>
        <begin position="1"/>
        <end position="21"/>
    </location>
</feature>
<gene>
    <name evidence="4" type="ORF">H8K47_02680</name>
</gene>
<evidence type="ECO:0000259" key="3">
    <source>
        <dbReference type="Pfam" id="PF25919"/>
    </source>
</evidence>
<dbReference type="AlphaFoldDB" id="A0A923I650"/>
<protein>
    <submittedName>
        <fullName evidence="4">Efflux RND transporter periplasmic adaptor subunit</fullName>
    </submittedName>
</protein>
<proteinExistence type="predicted"/>
<keyword evidence="1" id="KW-0813">Transport</keyword>
<dbReference type="PANTHER" id="PTHR30097:SF4">
    <property type="entry name" value="SLR6042 PROTEIN"/>
    <property type="match status" value="1"/>
</dbReference>
<organism evidence="4 5">
    <name type="scientific">Undibacterium rugosum</name>
    <dbReference type="NCBI Taxonomy" id="2762291"/>
    <lineage>
        <taxon>Bacteria</taxon>
        <taxon>Pseudomonadati</taxon>
        <taxon>Pseudomonadota</taxon>
        <taxon>Betaproteobacteria</taxon>
        <taxon>Burkholderiales</taxon>
        <taxon>Oxalobacteraceae</taxon>
        <taxon>Undibacterium</taxon>
    </lineage>
</organism>
<dbReference type="EMBL" id="JACOGG010000002">
    <property type="protein sequence ID" value="MBC3934258.1"/>
    <property type="molecule type" value="Genomic_DNA"/>
</dbReference>
<evidence type="ECO:0000256" key="1">
    <source>
        <dbReference type="ARBA" id="ARBA00022448"/>
    </source>
</evidence>
<name>A0A923I650_9BURK</name>
<dbReference type="Proteomes" id="UP000612361">
    <property type="component" value="Unassembled WGS sequence"/>
</dbReference>
<dbReference type="InterPro" id="IPR051909">
    <property type="entry name" value="MFP_Cation_Efflux"/>
</dbReference>
<dbReference type="Pfam" id="PF25919">
    <property type="entry name" value="BSH_CusB"/>
    <property type="match status" value="1"/>
</dbReference>